<feature type="domain" description="CMP/dCMP-type deaminase" evidence="14">
    <location>
        <begin position="11"/>
        <end position="177"/>
    </location>
</feature>
<evidence type="ECO:0000256" key="7">
    <source>
        <dbReference type="ARBA" id="ARBA00022833"/>
    </source>
</evidence>
<evidence type="ECO:0000256" key="11">
    <source>
        <dbReference type="PIRSR" id="PIRSR606262-2"/>
    </source>
</evidence>
<feature type="binding site" evidence="12">
    <location>
        <position position="111"/>
    </location>
    <ligand>
        <name>Zn(2+)</name>
        <dbReference type="ChEBI" id="CHEBI:29105"/>
        <note>catalytic</note>
    </ligand>
</feature>
<dbReference type="EMBL" id="CAGI01000180">
    <property type="protein sequence ID" value="CCF53059.1"/>
    <property type="molecule type" value="Genomic_DNA"/>
</dbReference>
<dbReference type="STRING" id="1128400.I2G1L6"/>
<comment type="caution">
    <text evidence="15">The sequence shown here is derived from an EMBL/GenBank/DDBJ whole genome shotgun (WGS) entry which is preliminary data.</text>
</comment>
<dbReference type="HOGENOM" id="CLU_097262_2_1_1"/>
<dbReference type="Gene3D" id="3.40.140.10">
    <property type="entry name" value="Cytidine Deaminase, domain 2"/>
    <property type="match status" value="1"/>
</dbReference>
<dbReference type="SUPFAM" id="SSF53927">
    <property type="entry name" value="Cytidine deaminase-like"/>
    <property type="match status" value="1"/>
</dbReference>
<dbReference type="PANTHER" id="PTHR11644:SF2">
    <property type="entry name" value="CYTIDINE DEAMINASE"/>
    <property type="match status" value="1"/>
</dbReference>
<dbReference type="GO" id="GO:0005829">
    <property type="term" value="C:cytosol"/>
    <property type="evidence" value="ECO:0007669"/>
    <property type="project" value="TreeGrafter"/>
</dbReference>
<keyword evidence="7 12" id="KW-0862">Zinc</keyword>
<dbReference type="GO" id="GO:0055086">
    <property type="term" value="P:nucleobase-containing small molecule metabolic process"/>
    <property type="evidence" value="ECO:0007669"/>
    <property type="project" value="UniProtKB-ARBA"/>
</dbReference>
<comment type="catalytic activity">
    <reaction evidence="13">
        <text>2'-deoxycytidine + H2O + H(+) = 2'-deoxyuridine + NH4(+)</text>
        <dbReference type="Rhea" id="RHEA:13433"/>
        <dbReference type="ChEBI" id="CHEBI:15377"/>
        <dbReference type="ChEBI" id="CHEBI:15378"/>
        <dbReference type="ChEBI" id="CHEBI:15698"/>
        <dbReference type="ChEBI" id="CHEBI:16450"/>
        <dbReference type="ChEBI" id="CHEBI:28938"/>
        <dbReference type="EC" id="3.5.4.5"/>
    </reaction>
</comment>
<dbReference type="OrthoDB" id="414540at2759"/>
<accession>I2G1L6</accession>
<evidence type="ECO:0000259" key="14">
    <source>
        <dbReference type="PROSITE" id="PS51747"/>
    </source>
</evidence>
<evidence type="ECO:0000256" key="4">
    <source>
        <dbReference type="ARBA" id="ARBA00012783"/>
    </source>
</evidence>
<name>I2G1L6_USTHO</name>
<dbReference type="NCBIfam" id="NF004064">
    <property type="entry name" value="PRK05578.1"/>
    <property type="match status" value="1"/>
</dbReference>
<evidence type="ECO:0000256" key="6">
    <source>
        <dbReference type="ARBA" id="ARBA00022801"/>
    </source>
</evidence>
<dbReference type="InterPro" id="IPR016193">
    <property type="entry name" value="Cytidine_deaminase-like"/>
</dbReference>
<comment type="similarity">
    <text evidence="3 13">Belongs to the cytidine and deoxycytidylate deaminase family.</text>
</comment>
<evidence type="ECO:0000256" key="3">
    <source>
        <dbReference type="ARBA" id="ARBA00006576"/>
    </source>
</evidence>
<dbReference type="Pfam" id="PF00383">
    <property type="entry name" value="dCMP_cyt_deam_1"/>
    <property type="match status" value="1"/>
</dbReference>
<dbReference type="PANTHER" id="PTHR11644">
    <property type="entry name" value="CYTIDINE DEAMINASE"/>
    <property type="match status" value="1"/>
</dbReference>
<keyword evidence="5 12" id="KW-0479">Metal-binding</keyword>
<dbReference type="FunFam" id="3.40.140.10:FF:000098">
    <property type="entry name" value="Cytidine deaminase"/>
    <property type="match status" value="1"/>
</dbReference>
<protein>
    <recommendedName>
        <fullName evidence="4 13">Cytidine deaminase</fullName>
        <ecNumber evidence="4 13">3.5.4.5</ecNumber>
    </recommendedName>
    <alternativeName>
        <fullName evidence="8 13">Cytidine aminohydrolase</fullName>
    </alternativeName>
</protein>
<gene>
    <name evidence="15" type="ORF">UHOR_02845</name>
</gene>
<dbReference type="AlphaFoldDB" id="I2G1L6"/>
<dbReference type="GO" id="GO:0072527">
    <property type="term" value="P:pyrimidine-containing compound metabolic process"/>
    <property type="evidence" value="ECO:0007669"/>
    <property type="project" value="UniProtKB-ARBA"/>
</dbReference>
<evidence type="ECO:0000256" key="2">
    <source>
        <dbReference type="ARBA" id="ARBA00003949"/>
    </source>
</evidence>
<comment type="catalytic activity">
    <reaction evidence="9 13">
        <text>cytidine + H2O + H(+) = uridine + NH4(+)</text>
        <dbReference type="Rhea" id="RHEA:16069"/>
        <dbReference type="ChEBI" id="CHEBI:15377"/>
        <dbReference type="ChEBI" id="CHEBI:15378"/>
        <dbReference type="ChEBI" id="CHEBI:16704"/>
        <dbReference type="ChEBI" id="CHEBI:17562"/>
        <dbReference type="ChEBI" id="CHEBI:28938"/>
        <dbReference type="EC" id="3.5.4.5"/>
    </reaction>
</comment>
<evidence type="ECO:0000256" key="9">
    <source>
        <dbReference type="ARBA" id="ARBA00049558"/>
    </source>
</evidence>
<evidence type="ECO:0000256" key="8">
    <source>
        <dbReference type="ARBA" id="ARBA00032005"/>
    </source>
</evidence>
<evidence type="ECO:0000313" key="16">
    <source>
        <dbReference type="Proteomes" id="UP000006174"/>
    </source>
</evidence>
<dbReference type="EC" id="3.5.4.5" evidence="4 13"/>
<dbReference type="PROSITE" id="PS51747">
    <property type="entry name" value="CYT_DCMP_DEAMINASES_2"/>
    <property type="match status" value="1"/>
</dbReference>
<dbReference type="InterPro" id="IPR002125">
    <property type="entry name" value="CMP_dCMP_dom"/>
</dbReference>
<evidence type="ECO:0000256" key="13">
    <source>
        <dbReference type="RuleBase" id="RU364006"/>
    </source>
</evidence>
<feature type="binding site" evidence="12">
    <location>
        <position position="63"/>
    </location>
    <ligand>
        <name>Zn(2+)</name>
        <dbReference type="ChEBI" id="CHEBI:29105"/>
        <note>catalytic</note>
    </ligand>
</feature>
<evidence type="ECO:0000256" key="12">
    <source>
        <dbReference type="PIRSR" id="PIRSR606262-3"/>
    </source>
</evidence>
<organism evidence="15 16">
    <name type="scientific">Ustilago hordei</name>
    <name type="common">Barley covered smut fungus</name>
    <dbReference type="NCBI Taxonomy" id="120017"/>
    <lineage>
        <taxon>Eukaryota</taxon>
        <taxon>Fungi</taxon>
        <taxon>Dikarya</taxon>
        <taxon>Basidiomycota</taxon>
        <taxon>Ustilaginomycotina</taxon>
        <taxon>Ustilaginomycetes</taxon>
        <taxon>Ustilaginales</taxon>
        <taxon>Ustilaginaceae</taxon>
        <taxon>Ustilago</taxon>
    </lineage>
</organism>
<evidence type="ECO:0000256" key="1">
    <source>
        <dbReference type="ARBA" id="ARBA00001947"/>
    </source>
</evidence>
<dbReference type="InterPro" id="IPR050202">
    <property type="entry name" value="Cyt/Deoxycyt_deaminase"/>
</dbReference>
<proteinExistence type="inferred from homology"/>
<dbReference type="GO" id="GO:0008270">
    <property type="term" value="F:zinc ion binding"/>
    <property type="evidence" value="ECO:0007669"/>
    <property type="project" value="UniProtKB-UniRule"/>
</dbReference>
<evidence type="ECO:0000256" key="10">
    <source>
        <dbReference type="PIRSR" id="PIRSR606262-1"/>
    </source>
</evidence>
<feature type="active site" description="Proton donor" evidence="10">
    <location>
        <position position="65"/>
    </location>
</feature>
<dbReference type="Proteomes" id="UP000006174">
    <property type="component" value="Unassembled WGS sequence"/>
</dbReference>
<sequence length="184" mass="20202">MDSKDLQLIANKKHDLLHAAQEARKLSYSPYSKFRVGAALFTKWGEIILGANYENASYGGTVCAERTALAKALIRSNTLDVQEQNTARKIERGDIIAVAVASDLEGSCSPCGICRQVIREHCSLQARVLMVGCNWNKANAQQAVQGTVKDEGGKELNEPNVEVVTLEYLLPMSFGPEDLDKPRH</sequence>
<evidence type="ECO:0000313" key="15">
    <source>
        <dbReference type="EMBL" id="CCF53059.1"/>
    </source>
</evidence>
<dbReference type="InterPro" id="IPR006262">
    <property type="entry name" value="Cyt_deam_tetra"/>
</dbReference>
<comment type="function">
    <text evidence="2 13">This enzyme scavenges exogenous and endogenous cytidine and 2'-deoxycytidine for UMP synthesis.</text>
</comment>
<dbReference type="GO" id="GO:0004126">
    <property type="term" value="F:cytidine deaminase activity"/>
    <property type="evidence" value="ECO:0007669"/>
    <property type="project" value="UniProtKB-UniRule"/>
</dbReference>
<dbReference type="OMA" id="TKWGEII"/>
<feature type="binding site" evidence="11">
    <location>
        <begin position="52"/>
        <end position="58"/>
    </location>
    <ligand>
        <name>substrate</name>
    </ligand>
</feature>
<dbReference type="NCBIfam" id="TIGR01354">
    <property type="entry name" value="cyt_deam_tetra"/>
    <property type="match status" value="1"/>
</dbReference>
<keyword evidence="6 13" id="KW-0378">Hydrolase</keyword>
<evidence type="ECO:0000256" key="5">
    <source>
        <dbReference type="ARBA" id="ARBA00022723"/>
    </source>
</evidence>
<reference evidence="15 16" key="1">
    <citation type="journal article" date="2012" name="Plant Cell">
        <title>Genome comparison of barley and maize smut fungi reveals targeted loss of RNA silencing components and species-specific presence of transposable elements.</title>
        <authorList>
            <person name="Laurie J.D."/>
            <person name="Ali S."/>
            <person name="Linning R."/>
            <person name="Mannhaupt G."/>
            <person name="Wong P."/>
            <person name="Gueldener U."/>
            <person name="Muensterkoetter M."/>
            <person name="Moore R."/>
            <person name="Kahmann R."/>
            <person name="Bakkeren G."/>
            <person name="Schirawski J."/>
        </authorList>
    </citation>
    <scope>NUCLEOTIDE SEQUENCE [LARGE SCALE GENOMIC DNA]</scope>
    <source>
        <strain evidence="16">Uh4875-4</strain>
    </source>
</reference>
<dbReference type="eggNOG" id="KOG0833">
    <property type="taxonomic scope" value="Eukaryota"/>
</dbReference>
<keyword evidence="16" id="KW-1185">Reference proteome</keyword>
<feature type="binding site" evidence="12">
    <location>
        <position position="114"/>
    </location>
    <ligand>
        <name>Zn(2+)</name>
        <dbReference type="ChEBI" id="CHEBI:29105"/>
        <note>catalytic</note>
    </ligand>
</feature>
<dbReference type="CDD" id="cd01283">
    <property type="entry name" value="cytidine_deaminase"/>
    <property type="match status" value="1"/>
</dbReference>
<comment type="cofactor">
    <cofactor evidence="1 12 13">
        <name>Zn(2+)</name>
        <dbReference type="ChEBI" id="CHEBI:29105"/>
    </cofactor>
</comment>